<proteinExistence type="predicted"/>
<keyword evidence="1" id="KW-0732">Signal</keyword>
<accession>A0A421CXP8</accession>
<feature type="chain" id="PRO_5019460821" description="Granulins domain-containing protein" evidence="1">
    <location>
        <begin position="20"/>
        <end position="205"/>
    </location>
</feature>
<gene>
    <name evidence="2" type="ORF">CFD26_102042</name>
</gene>
<organism evidence="2 3">
    <name type="scientific">Aspergillus turcosus</name>
    <dbReference type="NCBI Taxonomy" id="1245748"/>
    <lineage>
        <taxon>Eukaryota</taxon>
        <taxon>Fungi</taxon>
        <taxon>Dikarya</taxon>
        <taxon>Ascomycota</taxon>
        <taxon>Pezizomycotina</taxon>
        <taxon>Eurotiomycetes</taxon>
        <taxon>Eurotiomycetidae</taxon>
        <taxon>Eurotiales</taxon>
        <taxon>Aspergillaceae</taxon>
        <taxon>Aspergillus</taxon>
        <taxon>Aspergillus subgen. Fumigati</taxon>
    </lineage>
</organism>
<evidence type="ECO:0000256" key="1">
    <source>
        <dbReference type="SAM" id="SignalP"/>
    </source>
</evidence>
<evidence type="ECO:0000313" key="3">
    <source>
        <dbReference type="Proteomes" id="UP000215289"/>
    </source>
</evidence>
<sequence>MARFSFLLLASAISLTTTASSLKRDTLKPFQKGRFAPSNNASISQAYDNNLLPRYYDCLPGAHLCPAGQCCDFTCCLDGTCCPAAQLCYNDVKPSKGPTYCCEVYTEKECDTRCVPMESECCGDGFYCEYGYACSSGGCWEWWWFWRQRFNNLVYVYGGEGVYYLGIHIHPYGGPYNDIIFRDKVDNKVFHHGNREQHSIKVHGF</sequence>
<dbReference type="STRING" id="1245748.A0A421CXP8"/>
<name>A0A421CXP8_9EURO</name>
<keyword evidence="3" id="KW-1185">Reference proteome</keyword>
<dbReference type="OrthoDB" id="5152093at2759"/>
<evidence type="ECO:0008006" key="4">
    <source>
        <dbReference type="Google" id="ProtNLM"/>
    </source>
</evidence>
<feature type="signal peptide" evidence="1">
    <location>
        <begin position="1"/>
        <end position="19"/>
    </location>
</feature>
<evidence type="ECO:0000313" key="2">
    <source>
        <dbReference type="EMBL" id="RLL94669.1"/>
    </source>
</evidence>
<dbReference type="AlphaFoldDB" id="A0A421CXP8"/>
<dbReference type="EMBL" id="NIDN02000191">
    <property type="protein sequence ID" value="RLL94669.1"/>
    <property type="molecule type" value="Genomic_DNA"/>
</dbReference>
<reference evidence="2 3" key="1">
    <citation type="submission" date="2018-08" db="EMBL/GenBank/DDBJ databases">
        <title>Draft genome sequences of two Aspergillus turcosus clinical strains isolated from bronchoalveolar lavage fluid: one azole-susceptible and the other azole-resistant.</title>
        <authorList>
            <person name="Parent-Michaud M."/>
            <person name="Dufresne P.J."/>
            <person name="Fournier E."/>
            <person name="Martineau C."/>
            <person name="Moreira S."/>
            <person name="Perkins V."/>
            <person name="De Repentigny L."/>
            <person name="Dufresne S.F."/>
        </authorList>
    </citation>
    <scope>NUCLEOTIDE SEQUENCE [LARGE SCALE GENOMIC DNA]</scope>
    <source>
        <strain evidence="2">HMR AF 1038</strain>
    </source>
</reference>
<dbReference type="Proteomes" id="UP000215289">
    <property type="component" value="Unassembled WGS sequence"/>
</dbReference>
<protein>
    <recommendedName>
        <fullName evidence="4">Granulins domain-containing protein</fullName>
    </recommendedName>
</protein>
<comment type="caution">
    <text evidence="2">The sequence shown here is derived from an EMBL/GenBank/DDBJ whole genome shotgun (WGS) entry which is preliminary data.</text>
</comment>